<proteinExistence type="predicted"/>
<dbReference type="PANTHER" id="PTHR16861:SF4">
    <property type="entry name" value="SH3 DOMAIN PROTEIN (AFU_ORTHOLOGUE AFUA_1G13610)"/>
    <property type="match status" value="1"/>
</dbReference>
<dbReference type="Proteomes" id="UP000772434">
    <property type="component" value="Unassembled WGS sequence"/>
</dbReference>
<gene>
    <name evidence="3" type="ORF">BDP27DRAFT_1363376</name>
</gene>
<feature type="region of interest" description="Disordered" evidence="1">
    <location>
        <begin position="484"/>
        <end position="504"/>
    </location>
</feature>
<evidence type="ECO:0000256" key="1">
    <source>
        <dbReference type="SAM" id="MobiDB-lite"/>
    </source>
</evidence>
<evidence type="ECO:0000313" key="4">
    <source>
        <dbReference type="Proteomes" id="UP000772434"/>
    </source>
</evidence>
<keyword evidence="2" id="KW-0812">Transmembrane</keyword>
<keyword evidence="2" id="KW-0472">Membrane</keyword>
<comment type="caution">
    <text evidence="3">The sequence shown here is derived from an EMBL/GenBank/DDBJ whole genome shotgun (WGS) entry which is preliminary data.</text>
</comment>
<keyword evidence="2" id="KW-1133">Transmembrane helix</keyword>
<sequence>MTLSLSTDYFLIITYSFGNDYRTISMGQTPAVIVDSFAFNSSGPMGPVWDLLLQGYGGTSILLQSKVGNFSIKTDMDVHCLEDSSFPHWMLIGDINISQSSGCHITLGDIGGFTEPGLLAMAPSPADYIFDNIIWILELEEGTVNVGGDFTVNCSTIDMESPVFNYALLTPAPTVLLDKKLLFVNYTDNTIVLEGQWQDSLPGLNIGPGKSSAITGDTIKFPFTGWNVTFLGFFDPTTSGNITLGVSLDEQTQMQLDFNNDIPFTSSSARYFEYFTLVQQESDSGNHTITVEILEASLSQTVSFRGFTYIPGFATLNDMPDLSVSTSSSLASTSSPTLTPSGPSLGSGQSSHQELTGGAIAGVVVGAITGICLIGLILWAVWRRKKRRRSLLPAQAWVESTSATGMLHLLPPGSDNVTPSFEKRDISAAPPDHMHHLTVANAHDITPFTKSYITSSASGTAGDIGQDQEQPLQDSTVHLSLFPVELPRNGNNGPNGDQTTPPEQNRTDLLLLERLNNLMNAIQHPPAYEQEASP</sequence>
<reference evidence="3" key="1">
    <citation type="submission" date="2020-11" db="EMBL/GenBank/DDBJ databases">
        <authorList>
            <consortium name="DOE Joint Genome Institute"/>
            <person name="Ahrendt S."/>
            <person name="Riley R."/>
            <person name="Andreopoulos W."/>
            <person name="Labutti K."/>
            <person name="Pangilinan J."/>
            <person name="Ruiz-Duenas F.J."/>
            <person name="Barrasa J.M."/>
            <person name="Sanchez-Garcia M."/>
            <person name="Camarero S."/>
            <person name="Miyauchi S."/>
            <person name="Serrano A."/>
            <person name="Linde D."/>
            <person name="Babiker R."/>
            <person name="Drula E."/>
            <person name="Ayuso-Fernandez I."/>
            <person name="Pacheco R."/>
            <person name="Padilla G."/>
            <person name="Ferreira P."/>
            <person name="Barriuso J."/>
            <person name="Kellner H."/>
            <person name="Castanera R."/>
            <person name="Alfaro M."/>
            <person name="Ramirez L."/>
            <person name="Pisabarro A.G."/>
            <person name="Kuo A."/>
            <person name="Tritt A."/>
            <person name="Lipzen A."/>
            <person name="He G."/>
            <person name="Yan M."/>
            <person name="Ng V."/>
            <person name="Cullen D."/>
            <person name="Martin F."/>
            <person name="Rosso M.-N."/>
            <person name="Henrissat B."/>
            <person name="Hibbett D."/>
            <person name="Martinez A.T."/>
            <person name="Grigoriev I.V."/>
        </authorList>
    </citation>
    <scope>NUCLEOTIDE SEQUENCE</scope>
    <source>
        <strain evidence="3">AH 40177</strain>
    </source>
</reference>
<evidence type="ECO:0008006" key="5">
    <source>
        <dbReference type="Google" id="ProtNLM"/>
    </source>
</evidence>
<dbReference type="AlphaFoldDB" id="A0A9P5PUH5"/>
<feature type="region of interest" description="Disordered" evidence="1">
    <location>
        <begin position="327"/>
        <end position="352"/>
    </location>
</feature>
<feature type="transmembrane region" description="Helical" evidence="2">
    <location>
        <begin position="359"/>
        <end position="382"/>
    </location>
</feature>
<dbReference type="Gene3D" id="2.60.120.260">
    <property type="entry name" value="Galactose-binding domain-like"/>
    <property type="match status" value="1"/>
</dbReference>
<feature type="compositionally biased region" description="Polar residues" evidence="1">
    <location>
        <begin position="489"/>
        <end position="504"/>
    </location>
</feature>
<accession>A0A9P5PUH5</accession>
<dbReference type="PANTHER" id="PTHR16861">
    <property type="entry name" value="GLYCOPROTEIN 38"/>
    <property type="match status" value="1"/>
</dbReference>
<dbReference type="OrthoDB" id="2756615at2759"/>
<keyword evidence="4" id="KW-1185">Reference proteome</keyword>
<evidence type="ECO:0000313" key="3">
    <source>
        <dbReference type="EMBL" id="KAF9069382.1"/>
    </source>
</evidence>
<protein>
    <recommendedName>
        <fullName evidence="5">Peptidase A1 domain-containing protein</fullName>
    </recommendedName>
</protein>
<dbReference type="EMBL" id="JADNRY010000051">
    <property type="protein sequence ID" value="KAF9069382.1"/>
    <property type="molecule type" value="Genomic_DNA"/>
</dbReference>
<evidence type="ECO:0000256" key="2">
    <source>
        <dbReference type="SAM" id="Phobius"/>
    </source>
</evidence>
<organism evidence="3 4">
    <name type="scientific">Rhodocollybia butyracea</name>
    <dbReference type="NCBI Taxonomy" id="206335"/>
    <lineage>
        <taxon>Eukaryota</taxon>
        <taxon>Fungi</taxon>
        <taxon>Dikarya</taxon>
        <taxon>Basidiomycota</taxon>
        <taxon>Agaricomycotina</taxon>
        <taxon>Agaricomycetes</taxon>
        <taxon>Agaricomycetidae</taxon>
        <taxon>Agaricales</taxon>
        <taxon>Marasmiineae</taxon>
        <taxon>Omphalotaceae</taxon>
        <taxon>Rhodocollybia</taxon>
    </lineage>
</organism>
<name>A0A9P5PUH5_9AGAR</name>